<dbReference type="KEGG" id="maqu:Maq22A_1p36730"/>
<organism evidence="1 2">
    <name type="scientific">Methylobacterium aquaticum</name>
    <dbReference type="NCBI Taxonomy" id="270351"/>
    <lineage>
        <taxon>Bacteria</taxon>
        <taxon>Pseudomonadati</taxon>
        <taxon>Pseudomonadota</taxon>
        <taxon>Alphaproteobacteria</taxon>
        <taxon>Hyphomicrobiales</taxon>
        <taxon>Methylobacteriaceae</taxon>
        <taxon>Methylobacterium</taxon>
    </lineage>
</organism>
<dbReference type="PATRIC" id="fig|270351.10.peg.6623"/>
<dbReference type="EMBL" id="AP014705">
    <property type="protein sequence ID" value="BAQ49543.1"/>
    <property type="molecule type" value="Genomic_DNA"/>
</dbReference>
<dbReference type="AlphaFoldDB" id="A0A0C6FMC0"/>
<evidence type="ECO:0000313" key="2">
    <source>
        <dbReference type="Proteomes" id="UP000061432"/>
    </source>
</evidence>
<geneLocation type="plasmid" evidence="2">
    <name>pMaq22A_1p DNA</name>
</geneLocation>
<keyword evidence="1" id="KW-0614">Plasmid</keyword>
<dbReference type="OrthoDB" id="8003500at2"/>
<name>A0A0C6FMC0_9HYPH</name>
<gene>
    <name evidence="1" type="ORF">Maq22A_1p36730</name>
</gene>
<sequence length="76" mass="8139">METAPIAAIAATLTHAFETGRVCDLVGRGARARVLRIQELVEGGILPPLTGLQLAREAEELALCFSPLPEEVTNDR</sequence>
<accession>A0A0C6FMC0</accession>
<reference evidence="1 2" key="1">
    <citation type="journal article" date="2015" name="Genome Announc.">
        <title>Complete Genome Sequence of Methylobacterium aquaticum Strain 22A, Isolated from Racomitrium japonicum Moss.</title>
        <authorList>
            <person name="Tani A."/>
            <person name="Ogura Y."/>
            <person name="Hayashi T."/>
            <person name="Kimbara K."/>
        </authorList>
    </citation>
    <scope>NUCLEOTIDE SEQUENCE [LARGE SCALE GENOMIC DNA]</scope>
    <source>
        <strain evidence="1 2">MA-22A</strain>
        <plasmid evidence="2">Plasmid pMaq22A_1p DNA</plasmid>
    </source>
</reference>
<dbReference type="RefSeq" id="WP_060850579.1">
    <property type="nucleotide sequence ID" value="NZ_AP014705.1"/>
</dbReference>
<protein>
    <submittedName>
        <fullName evidence="1">Uncharacterized protein</fullName>
    </submittedName>
</protein>
<proteinExistence type="predicted"/>
<evidence type="ECO:0000313" key="1">
    <source>
        <dbReference type="EMBL" id="BAQ49543.1"/>
    </source>
</evidence>
<dbReference type="Proteomes" id="UP000061432">
    <property type="component" value="Plasmid pMaq22A_1p"/>
</dbReference>
<reference evidence="2" key="2">
    <citation type="submission" date="2015-01" db="EMBL/GenBank/DDBJ databases">
        <title>Complete genome sequence of Methylobacterium aquaticum strain 22A.</title>
        <authorList>
            <person name="Tani A."/>
            <person name="Ogura Y."/>
            <person name="Hayashi T."/>
        </authorList>
    </citation>
    <scope>NUCLEOTIDE SEQUENCE [LARGE SCALE GENOMIC DNA]</scope>
    <source>
        <strain evidence="2">MA-22A</strain>
        <plasmid evidence="2">Plasmid pMaq22A_1p DNA</plasmid>
    </source>
</reference>